<feature type="domain" description="KTSC" evidence="1">
    <location>
        <begin position="3"/>
        <end position="59"/>
    </location>
</feature>
<keyword evidence="3" id="KW-1185">Reference proteome</keyword>
<accession>A0ABS8PQ87</accession>
<evidence type="ECO:0000313" key="3">
    <source>
        <dbReference type="Proteomes" id="UP001199816"/>
    </source>
</evidence>
<proteinExistence type="predicted"/>
<sequence length="65" mass="7505">MPSTVIAHFDYNPETKTLGIRFVSGAVYHYHGVPAAIYQKFKTAQSKGTYFNQFIKDVYPFERRA</sequence>
<evidence type="ECO:0000313" key="2">
    <source>
        <dbReference type="EMBL" id="MCD2423252.1"/>
    </source>
</evidence>
<name>A0ABS8PQ87_9BACT</name>
<comment type="caution">
    <text evidence="2">The sequence shown here is derived from an EMBL/GenBank/DDBJ whole genome shotgun (WGS) entry which is preliminary data.</text>
</comment>
<dbReference type="RefSeq" id="WP_231004516.1">
    <property type="nucleotide sequence ID" value="NZ_JAJNEC010000005.1"/>
</dbReference>
<dbReference type="Proteomes" id="UP001199816">
    <property type="component" value="Unassembled WGS sequence"/>
</dbReference>
<dbReference type="Pfam" id="PF13619">
    <property type="entry name" value="KTSC"/>
    <property type="match status" value="1"/>
</dbReference>
<dbReference type="InterPro" id="IPR025309">
    <property type="entry name" value="KTSC_dom"/>
</dbReference>
<dbReference type="EMBL" id="JAJNEC010000005">
    <property type="protein sequence ID" value="MCD2423252.1"/>
    <property type="molecule type" value="Genomic_DNA"/>
</dbReference>
<protein>
    <submittedName>
        <fullName evidence="2">KTSC domain-containing protein</fullName>
    </submittedName>
</protein>
<reference evidence="2 3" key="1">
    <citation type="submission" date="2021-11" db="EMBL/GenBank/DDBJ databases">
        <title>Genomic of Niabella pedocola.</title>
        <authorList>
            <person name="Wu T."/>
        </authorList>
    </citation>
    <scope>NUCLEOTIDE SEQUENCE [LARGE SCALE GENOMIC DNA]</scope>
    <source>
        <strain evidence="2 3">JCM 31011</strain>
    </source>
</reference>
<evidence type="ECO:0000259" key="1">
    <source>
        <dbReference type="Pfam" id="PF13619"/>
    </source>
</evidence>
<gene>
    <name evidence="2" type="ORF">LQ567_10815</name>
</gene>
<organism evidence="2 3">
    <name type="scientific">Niabella pedocola</name>
    <dbReference type="NCBI Taxonomy" id="1752077"/>
    <lineage>
        <taxon>Bacteria</taxon>
        <taxon>Pseudomonadati</taxon>
        <taxon>Bacteroidota</taxon>
        <taxon>Chitinophagia</taxon>
        <taxon>Chitinophagales</taxon>
        <taxon>Chitinophagaceae</taxon>
        <taxon>Niabella</taxon>
    </lineage>
</organism>